<evidence type="ECO:0000256" key="3">
    <source>
        <dbReference type="ARBA" id="ARBA00022705"/>
    </source>
</evidence>
<proteinExistence type="predicted"/>
<sequence length="509" mass="55822">MSDTEIFASLEQELSRKGVVTFRLLSRKLSIHVNSAKNALAKFHSQRRIANVSATYWVSGIPRTSPETDVTMDIDYSQDQNKRNSIGSAQRTVVAVEEDLEDVKAMFAEIYSLHIYSLSTSQITSPQQLCGSSHEVLSIDKASGITKGQTLGKIIGSSTKMVGSSSSNPSTKPVKAPIKPEIKKPIVKAEPKIYPNETAIKPVKEKFLVSGKLDFSKAKVKDTKNKDSKSPATEKDTAPNTQEKRGIKRKSSMASEIKLEEPDNTVSLTSSRGPSRIATQKDQTVSVKKGVVVSDDESDEVIKKSKGKNIWKTSKRASPDSEVEPSIREMMDIDDSEVIRASRSVVADDQTQDEADDKSSNAGPEDTEMEDLDDLIPEPEPKPRKRKEKKSIPIGRNGYKKKRVVKSKTSFDDDGYMVTVDYSSYESVDEEEGEAELEKSRKKKGTLMGTQKKDTEVENNNTTQKGSQKPAVLPSQKARSKAKGKPSANANKGGQTGLASYFTSGGKSK</sequence>
<dbReference type="EMBL" id="NBII01000008">
    <property type="protein sequence ID" value="PAV16297.1"/>
    <property type="molecule type" value="Genomic_DNA"/>
</dbReference>
<organism evidence="6 7">
    <name type="scientific">Pyrrhoderma noxium</name>
    <dbReference type="NCBI Taxonomy" id="2282107"/>
    <lineage>
        <taxon>Eukaryota</taxon>
        <taxon>Fungi</taxon>
        <taxon>Dikarya</taxon>
        <taxon>Basidiomycota</taxon>
        <taxon>Agaricomycotina</taxon>
        <taxon>Agaricomycetes</taxon>
        <taxon>Hymenochaetales</taxon>
        <taxon>Hymenochaetaceae</taxon>
        <taxon>Pyrrhoderma</taxon>
    </lineage>
</organism>
<dbReference type="Gene3D" id="3.90.1030.20">
    <property type="entry name" value="DNA polymerase delta, p66 (Cdc27) subunit, wHTH domain"/>
    <property type="match status" value="1"/>
</dbReference>
<dbReference type="GO" id="GO:1904161">
    <property type="term" value="P:DNA synthesis involved in UV-damage excision repair"/>
    <property type="evidence" value="ECO:0007669"/>
    <property type="project" value="TreeGrafter"/>
</dbReference>
<evidence type="ECO:0000256" key="2">
    <source>
        <dbReference type="ARBA" id="ARBA00017589"/>
    </source>
</evidence>
<reference evidence="6 7" key="1">
    <citation type="journal article" date="2017" name="Mol. Ecol.">
        <title>Comparative and population genomic landscape of Phellinus noxius: A hypervariable fungus causing root rot in trees.</title>
        <authorList>
            <person name="Chung C.L."/>
            <person name="Lee T.J."/>
            <person name="Akiba M."/>
            <person name="Lee H.H."/>
            <person name="Kuo T.H."/>
            <person name="Liu D."/>
            <person name="Ke H.M."/>
            <person name="Yokoi T."/>
            <person name="Roa M.B."/>
            <person name="Lu M.J."/>
            <person name="Chang Y.Y."/>
            <person name="Ann P.J."/>
            <person name="Tsai J.N."/>
            <person name="Chen C.Y."/>
            <person name="Tzean S.S."/>
            <person name="Ota Y."/>
            <person name="Hattori T."/>
            <person name="Sahashi N."/>
            <person name="Liou R.F."/>
            <person name="Kikuchi T."/>
            <person name="Tsai I.J."/>
        </authorList>
    </citation>
    <scope>NUCLEOTIDE SEQUENCE [LARGE SCALE GENOMIC DNA]</scope>
    <source>
        <strain evidence="6 7">FFPRI411160</strain>
    </source>
</reference>
<evidence type="ECO:0000313" key="7">
    <source>
        <dbReference type="Proteomes" id="UP000217199"/>
    </source>
</evidence>
<feature type="compositionally biased region" description="Polar residues" evidence="5">
    <location>
        <begin position="264"/>
        <end position="284"/>
    </location>
</feature>
<dbReference type="GO" id="GO:0003887">
    <property type="term" value="F:DNA-directed DNA polymerase activity"/>
    <property type="evidence" value="ECO:0007669"/>
    <property type="project" value="TreeGrafter"/>
</dbReference>
<keyword evidence="4" id="KW-0539">Nucleus</keyword>
<gene>
    <name evidence="6" type="ORF">PNOK_0791700</name>
</gene>
<dbReference type="InterPro" id="IPR041913">
    <property type="entry name" value="POLD3_sf"/>
</dbReference>
<protein>
    <recommendedName>
        <fullName evidence="2">DNA polymerase delta subunit 3</fullName>
    </recommendedName>
</protein>
<dbReference type="PANTHER" id="PTHR17598:SF13">
    <property type="entry name" value="DNA POLYMERASE DELTA SUBUNIT 3"/>
    <property type="match status" value="1"/>
</dbReference>
<accession>A0A286U9Q3</accession>
<dbReference type="GO" id="GO:0006297">
    <property type="term" value="P:nucleotide-excision repair, DNA gap filling"/>
    <property type="evidence" value="ECO:0007669"/>
    <property type="project" value="TreeGrafter"/>
</dbReference>
<evidence type="ECO:0000313" key="6">
    <source>
        <dbReference type="EMBL" id="PAV16297.1"/>
    </source>
</evidence>
<feature type="compositionally biased region" description="Basic residues" evidence="5">
    <location>
        <begin position="304"/>
        <end position="315"/>
    </location>
</feature>
<dbReference type="InterPro" id="IPR019038">
    <property type="entry name" value="POLD3"/>
</dbReference>
<feature type="region of interest" description="Disordered" evidence="5">
    <location>
        <begin position="219"/>
        <end position="509"/>
    </location>
</feature>
<keyword evidence="3" id="KW-0235">DNA replication</keyword>
<comment type="subcellular location">
    <subcellularLocation>
        <location evidence="1">Nucleus</location>
    </subcellularLocation>
</comment>
<dbReference type="AlphaFoldDB" id="A0A286U9Q3"/>
<dbReference type="Pfam" id="PF09507">
    <property type="entry name" value="CDC27"/>
    <property type="match status" value="1"/>
</dbReference>
<feature type="compositionally biased region" description="Basic and acidic residues" evidence="5">
    <location>
        <begin position="219"/>
        <end position="245"/>
    </location>
</feature>
<dbReference type="GO" id="GO:0043625">
    <property type="term" value="C:delta DNA polymerase complex"/>
    <property type="evidence" value="ECO:0007669"/>
    <property type="project" value="InterPro"/>
</dbReference>
<evidence type="ECO:0000256" key="4">
    <source>
        <dbReference type="ARBA" id="ARBA00023242"/>
    </source>
</evidence>
<dbReference type="GO" id="GO:0006271">
    <property type="term" value="P:DNA strand elongation involved in DNA replication"/>
    <property type="evidence" value="ECO:0007669"/>
    <property type="project" value="TreeGrafter"/>
</dbReference>
<feature type="compositionally biased region" description="Polar residues" evidence="5">
    <location>
        <begin position="488"/>
        <end position="509"/>
    </location>
</feature>
<dbReference type="Proteomes" id="UP000217199">
    <property type="component" value="Unassembled WGS sequence"/>
</dbReference>
<dbReference type="STRING" id="2282107.A0A286U9Q3"/>
<comment type="caution">
    <text evidence="6">The sequence shown here is derived from an EMBL/GenBank/DDBJ whole genome shotgun (WGS) entry which is preliminary data.</text>
</comment>
<evidence type="ECO:0000256" key="5">
    <source>
        <dbReference type="SAM" id="MobiDB-lite"/>
    </source>
</evidence>
<evidence type="ECO:0000256" key="1">
    <source>
        <dbReference type="ARBA" id="ARBA00004123"/>
    </source>
</evidence>
<dbReference type="InParanoid" id="A0A286U9Q3"/>
<keyword evidence="7" id="KW-1185">Reference proteome</keyword>
<dbReference type="PANTHER" id="PTHR17598">
    <property type="entry name" value="DNA POLYMERASE DELTA SUBUNIT 3"/>
    <property type="match status" value="1"/>
</dbReference>
<name>A0A286U9Q3_9AGAM</name>
<dbReference type="OrthoDB" id="514823at2759"/>
<feature type="compositionally biased region" description="Acidic residues" evidence="5">
    <location>
        <begin position="365"/>
        <end position="377"/>
    </location>
</feature>
<feature type="compositionally biased region" description="Polar residues" evidence="5">
    <location>
        <begin position="458"/>
        <end position="467"/>
    </location>
</feature>